<comment type="caution">
    <text evidence="1">The sequence shown here is derived from an EMBL/GenBank/DDBJ whole genome shotgun (WGS) entry which is preliminary data.</text>
</comment>
<evidence type="ECO:0000313" key="2">
    <source>
        <dbReference type="Proteomes" id="UP000320735"/>
    </source>
</evidence>
<protein>
    <submittedName>
        <fullName evidence="1">Uncharacterized protein</fullName>
    </submittedName>
</protein>
<dbReference type="RefSeq" id="WP_146371936.1">
    <property type="nucleotide sequence ID" value="NZ_SJPP01000001.1"/>
</dbReference>
<name>A0A5C6BVD7_9PLAN</name>
<proteinExistence type="predicted"/>
<accession>A0A5C6BVD7</accession>
<sequence length="178" mass="19513">MMKSTFEKIELDSSRFWCLHVADEAERQALSGEIFHHYKLERVSCIIAQPASLDSVRRRLFRQPTVIEWLTQNADISADDAAAIIGGLPVHVLPLLSYNAGNPRAFLGLAAAIAKKPDVIVYSTSGMDLCGILLMHNYAPAHYPDGCLIHVSPQLIGDGPHCANDAQCVTIQFRGQTS</sequence>
<dbReference type="OrthoDB" id="9910346at2"/>
<keyword evidence="2" id="KW-1185">Reference proteome</keyword>
<gene>
    <name evidence="1" type="ORF">CA54_35230</name>
</gene>
<dbReference type="Proteomes" id="UP000320735">
    <property type="component" value="Unassembled WGS sequence"/>
</dbReference>
<evidence type="ECO:0000313" key="1">
    <source>
        <dbReference type="EMBL" id="TWU14654.1"/>
    </source>
</evidence>
<organism evidence="1 2">
    <name type="scientific">Symmachiella macrocystis</name>
    <dbReference type="NCBI Taxonomy" id="2527985"/>
    <lineage>
        <taxon>Bacteria</taxon>
        <taxon>Pseudomonadati</taxon>
        <taxon>Planctomycetota</taxon>
        <taxon>Planctomycetia</taxon>
        <taxon>Planctomycetales</taxon>
        <taxon>Planctomycetaceae</taxon>
        <taxon>Symmachiella</taxon>
    </lineage>
</organism>
<dbReference type="EMBL" id="SJPP01000001">
    <property type="protein sequence ID" value="TWU14654.1"/>
    <property type="molecule type" value="Genomic_DNA"/>
</dbReference>
<reference evidence="1 2" key="1">
    <citation type="submission" date="2019-02" db="EMBL/GenBank/DDBJ databases">
        <title>Deep-cultivation of Planctomycetes and their phenomic and genomic characterization uncovers novel biology.</title>
        <authorList>
            <person name="Wiegand S."/>
            <person name="Jogler M."/>
            <person name="Boedeker C."/>
            <person name="Pinto D."/>
            <person name="Vollmers J."/>
            <person name="Rivas-Marin E."/>
            <person name="Kohn T."/>
            <person name="Peeters S.H."/>
            <person name="Heuer A."/>
            <person name="Rast P."/>
            <person name="Oberbeckmann S."/>
            <person name="Bunk B."/>
            <person name="Jeske O."/>
            <person name="Meyerdierks A."/>
            <person name="Storesund J.E."/>
            <person name="Kallscheuer N."/>
            <person name="Luecker S."/>
            <person name="Lage O.M."/>
            <person name="Pohl T."/>
            <person name="Merkel B.J."/>
            <person name="Hornburger P."/>
            <person name="Mueller R.-W."/>
            <person name="Bruemmer F."/>
            <person name="Labrenz M."/>
            <person name="Spormann A.M."/>
            <person name="Op Den Camp H."/>
            <person name="Overmann J."/>
            <person name="Amann R."/>
            <person name="Jetten M.S.M."/>
            <person name="Mascher T."/>
            <person name="Medema M.H."/>
            <person name="Devos D.P."/>
            <person name="Kaster A.-K."/>
            <person name="Ovreas L."/>
            <person name="Rohde M."/>
            <person name="Galperin M.Y."/>
            <person name="Jogler C."/>
        </authorList>
    </citation>
    <scope>NUCLEOTIDE SEQUENCE [LARGE SCALE GENOMIC DNA]</scope>
    <source>
        <strain evidence="1 2">CA54</strain>
    </source>
</reference>
<dbReference type="AlphaFoldDB" id="A0A5C6BVD7"/>